<dbReference type="SUPFAM" id="SSF51735">
    <property type="entry name" value="NAD(P)-binding Rossmann-fold domains"/>
    <property type="match status" value="1"/>
</dbReference>
<dbReference type="EMBL" id="CP151509">
    <property type="protein sequence ID" value="WZN64075.1"/>
    <property type="molecule type" value="Genomic_DNA"/>
</dbReference>
<proteinExistence type="inferred from homology"/>
<dbReference type="InterPro" id="IPR052625">
    <property type="entry name" value="Chl_b_Red"/>
</dbReference>
<organism evidence="2 3">
    <name type="scientific">Chloropicon roscoffensis</name>
    <dbReference type="NCBI Taxonomy" id="1461544"/>
    <lineage>
        <taxon>Eukaryota</taxon>
        <taxon>Viridiplantae</taxon>
        <taxon>Chlorophyta</taxon>
        <taxon>Chloropicophyceae</taxon>
        <taxon>Chloropicales</taxon>
        <taxon>Chloropicaceae</taxon>
        <taxon>Chloropicon</taxon>
    </lineage>
</organism>
<dbReference type="InterPro" id="IPR002347">
    <property type="entry name" value="SDR_fam"/>
</dbReference>
<reference evidence="2 3" key="1">
    <citation type="submission" date="2024-03" db="EMBL/GenBank/DDBJ databases">
        <title>Complete genome sequence of the green alga Chloropicon roscoffensis RCC1871.</title>
        <authorList>
            <person name="Lemieux C."/>
            <person name="Pombert J.-F."/>
            <person name="Otis C."/>
            <person name="Turmel M."/>
        </authorList>
    </citation>
    <scope>NUCLEOTIDE SEQUENCE [LARGE SCALE GENOMIC DNA]</scope>
    <source>
        <strain evidence="2 3">RCC1871</strain>
    </source>
</reference>
<dbReference type="GO" id="GO:0010304">
    <property type="term" value="P:PSII associated light-harvesting complex II catabolic process"/>
    <property type="evidence" value="ECO:0007669"/>
    <property type="project" value="TreeGrafter"/>
</dbReference>
<evidence type="ECO:0000313" key="3">
    <source>
        <dbReference type="Proteomes" id="UP001472866"/>
    </source>
</evidence>
<gene>
    <name evidence="2" type="ORF">HKI87_09g56290</name>
</gene>
<dbReference type="InterPro" id="IPR036291">
    <property type="entry name" value="NAD(P)-bd_dom_sf"/>
</dbReference>
<evidence type="ECO:0000313" key="2">
    <source>
        <dbReference type="EMBL" id="WZN64075.1"/>
    </source>
</evidence>
<dbReference type="CDD" id="cd05233">
    <property type="entry name" value="SDR_c"/>
    <property type="match status" value="1"/>
</dbReference>
<protein>
    <submittedName>
        <fullName evidence="2">Chlorophyll(Ide) b reductase NOL</fullName>
    </submittedName>
</protein>
<dbReference type="Pfam" id="PF00106">
    <property type="entry name" value="adh_short"/>
    <property type="match status" value="1"/>
</dbReference>
<dbReference type="GO" id="GO:0034256">
    <property type="term" value="F:chlorophyll(ide) b reductase activity"/>
    <property type="evidence" value="ECO:0007669"/>
    <property type="project" value="TreeGrafter"/>
</dbReference>
<dbReference type="PANTHER" id="PTHR24314:SF15">
    <property type="entry name" value="CHLOROPHYLL(IDE) B REDUCTASE NOL, CHLOROPLASTIC"/>
    <property type="match status" value="1"/>
</dbReference>
<accession>A0AAX4PCK0</accession>
<evidence type="ECO:0000256" key="1">
    <source>
        <dbReference type="RuleBase" id="RU000363"/>
    </source>
</evidence>
<dbReference type="PANTHER" id="PTHR24314">
    <property type="entry name" value="NON-SPECIFIC LIPID TRANSFER PROTEIN-RELATED"/>
    <property type="match status" value="1"/>
</dbReference>
<dbReference type="Gene3D" id="3.40.50.720">
    <property type="entry name" value="NAD(P)-binding Rossmann-like Domain"/>
    <property type="match status" value="1"/>
</dbReference>
<dbReference type="PRINTS" id="PR00080">
    <property type="entry name" value="SDRFAMILY"/>
</dbReference>
<keyword evidence="3" id="KW-1185">Reference proteome</keyword>
<sequence>MRRTPCRMLGVVVTGSTKGVGLALAREFLKTGDDSVVICSRNQEQVDKAVKLLLQENPNPISSQGRNRVGGVACDVSKAKDVVNLREYASEFLGHVDIWVNNAGTNAYQFKPLIETGSEDLQEIVETNTLGLMFCMKEAINLMRSQDPGRTGHVFNMDGAGTSGSATPRFAAYGATKRAITQLNKSLQAELAMLEIDNVVLHMLSPGMVTTDLLMAGSDTKIAKFMINALAETPEEVAAYLVPRVRQVVLEGEGGGDGGGEAAEAGAADRLVVLGQKVVGGKSSYIKYLTLPKAFAQIALKAVFGLRNDRWVKE</sequence>
<dbReference type="PRINTS" id="PR00081">
    <property type="entry name" value="GDHRDH"/>
</dbReference>
<comment type="similarity">
    <text evidence="1">Belongs to the short-chain dehydrogenases/reductases (SDR) family.</text>
</comment>
<dbReference type="AlphaFoldDB" id="A0AAX4PCK0"/>
<dbReference type="PROSITE" id="PS00061">
    <property type="entry name" value="ADH_SHORT"/>
    <property type="match status" value="1"/>
</dbReference>
<dbReference type="InterPro" id="IPR020904">
    <property type="entry name" value="Sc_DH/Rdtase_CS"/>
</dbReference>
<name>A0AAX4PCK0_9CHLO</name>
<dbReference type="Proteomes" id="UP001472866">
    <property type="component" value="Chromosome 09"/>
</dbReference>
<dbReference type="GO" id="GO:0015996">
    <property type="term" value="P:chlorophyll catabolic process"/>
    <property type="evidence" value="ECO:0007669"/>
    <property type="project" value="TreeGrafter"/>
</dbReference>